<dbReference type="RefSeq" id="WP_170254368.1">
    <property type="nucleotide sequence ID" value="NZ_BKAE01000013.1"/>
</dbReference>
<evidence type="ECO:0000313" key="2">
    <source>
        <dbReference type="Proteomes" id="UP000199004"/>
    </source>
</evidence>
<name>A0A1H0DY26_9ACTN</name>
<gene>
    <name evidence="1" type="ORF">SAMN05192576_2700</name>
</gene>
<dbReference type="AlphaFoldDB" id="A0A1H0DY26"/>
<organism evidence="1 2">
    <name type="scientific">Nocardioides szechwanensis</name>
    <dbReference type="NCBI Taxonomy" id="1005944"/>
    <lineage>
        <taxon>Bacteria</taxon>
        <taxon>Bacillati</taxon>
        <taxon>Actinomycetota</taxon>
        <taxon>Actinomycetes</taxon>
        <taxon>Propionibacteriales</taxon>
        <taxon>Nocardioidaceae</taxon>
        <taxon>Nocardioides</taxon>
    </lineage>
</organism>
<reference evidence="1 2" key="1">
    <citation type="submission" date="2016-10" db="EMBL/GenBank/DDBJ databases">
        <authorList>
            <person name="de Groot N.N."/>
        </authorList>
    </citation>
    <scope>NUCLEOTIDE SEQUENCE [LARGE SCALE GENOMIC DNA]</scope>
    <source>
        <strain evidence="1 2">CGMCC 1.11147</strain>
    </source>
</reference>
<sequence>MYDSQVSGQQLVMRWIPVVDPSGRTRMESCWISAAQAAPPQVDVTHAA</sequence>
<dbReference type="Proteomes" id="UP000199004">
    <property type="component" value="Unassembled WGS sequence"/>
</dbReference>
<accession>A0A1H0DY26</accession>
<evidence type="ECO:0000313" key="1">
    <source>
        <dbReference type="EMBL" id="SDN74968.1"/>
    </source>
</evidence>
<keyword evidence="2" id="KW-1185">Reference proteome</keyword>
<proteinExistence type="predicted"/>
<dbReference type="STRING" id="1005944.SAMN05192576_2700"/>
<dbReference type="EMBL" id="FNIC01000004">
    <property type="protein sequence ID" value="SDN74968.1"/>
    <property type="molecule type" value="Genomic_DNA"/>
</dbReference>
<protein>
    <submittedName>
        <fullName evidence="1">Uncharacterized protein</fullName>
    </submittedName>
</protein>